<dbReference type="PANTHER" id="PTHR15414">
    <property type="entry name" value="OS-9-RELATED"/>
    <property type="match status" value="1"/>
</dbReference>
<name>A0A1G4JUC1_9SACH</name>
<dbReference type="Pfam" id="PF17880">
    <property type="entry name" value="Yos9_DD"/>
    <property type="match status" value="1"/>
</dbReference>
<protein>
    <recommendedName>
        <fullName evidence="7">Endoplasmic reticulum lectin</fullName>
    </recommendedName>
    <alternativeName>
        <fullName evidence="7">Protein OS-9 homolog</fullName>
    </alternativeName>
</protein>
<gene>
    <name evidence="11" type="ORF">LANO_0E07162G</name>
</gene>
<evidence type="ECO:0000256" key="5">
    <source>
        <dbReference type="ARBA" id="ARBA00022824"/>
    </source>
</evidence>
<evidence type="ECO:0000256" key="9">
    <source>
        <dbReference type="SAM" id="SignalP"/>
    </source>
</evidence>
<evidence type="ECO:0000256" key="7">
    <source>
        <dbReference type="RuleBase" id="RU369099"/>
    </source>
</evidence>
<evidence type="ECO:0000313" key="12">
    <source>
        <dbReference type="Proteomes" id="UP000189911"/>
    </source>
</evidence>
<evidence type="ECO:0000256" key="8">
    <source>
        <dbReference type="SAM" id="MobiDB-lite"/>
    </source>
</evidence>
<dbReference type="GO" id="GO:0005788">
    <property type="term" value="C:endoplasmic reticulum lumen"/>
    <property type="evidence" value="ECO:0007669"/>
    <property type="project" value="UniProtKB-UniRule"/>
</dbReference>
<dbReference type="Pfam" id="PF07915">
    <property type="entry name" value="PRKCSH"/>
    <property type="match status" value="1"/>
</dbReference>
<dbReference type="AlphaFoldDB" id="A0A1G4JUC1"/>
<feature type="signal peptide" evidence="9">
    <location>
        <begin position="1"/>
        <end position="20"/>
    </location>
</feature>
<keyword evidence="4 7" id="KW-0430">Lectin</keyword>
<organism evidence="11 12">
    <name type="scientific">Lachancea nothofagi CBS 11611</name>
    <dbReference type="NCBI Taxonomy" id="1266666"/>
    <lineage>
        <taxon>Eukaryota</taxon>
        <taxon>Fungi</taxon>
        <taxon>Dikarya</taxon>
        <taxon>Ascomycota</taxon>
        <taxon>Saccharomycotina</taxon>
        <taxon>Saccharomycetes</taxon>
        <taxon>Saccharomycetales</taxon>
        <taxon>Saccharomycetaceae</taxon>
        <taxon>Lachancea</taxon>
    </lineage>
</organism>
<feature type="chain" id="PRO_5009236221" description="Endoplasmic reticulum lectin" evidence="9">
    <location>
        <begin position="21"/>
        <end position="472"/>
    </location>
</feature>
<dbReference type="GO" id="GO:0030968">
    <property type="term" value="P:endoplasmic reticulum unfolded protein response"/>
    <property type="evidence" value="ECO:0007669"/>
    <property type="project" value="UniProtKB-UniRule"/>
</dbReference>
<evidence type="ECO:0000259" key="10">
    <source>
        <dbReference type="PROSITE" id="PS51914"/>
    </source>
</evidence>
<feature type="region of interest" description="Disordered" evidence="8">
    <location>
        <begin position="431"/>
        <end position="472"/>
    </location>
</feature>
<dbReference type="Proteomes" id="UP000189911">
    <property type="component" value="Chromosome E"/>
</dbReference>
<keyword evidence="7" id="KW-0472">Membrane</keyword>
<proteinExistence type="inferred from homology"/>
<dbReference type="OrthoDB" id="448954at2759"/>
<dbReference type="InterPro" id="IPR012913">
    <property type="entry name" value="OS9-like_dom"/>
</dbReference>
<feature type="compositionally biased region" description="Basic and acidic residues" evidence="8">
    <location>
        <begin position="431"/>
        <end position="447"/>
    </location>
</feature>
<dbReference type="InterPro" id="IPR045149">
    <property type="entry name" value="OS-9-like"/>
</dbReference>
<reference evidence="12" key="1">
    <citation type="submission" date="2016-03" db="EMBL/GenBank/DDBJ databases">
        <authorList>
            <person name="Devillers Hugo."/>
        </authorList>
    </citation>
    <scope>NUCLEOTIDE SEQUENCE [LARGE SCALE GENOMIC DNA]</scope>
</reference>
<dbReference type="Gene3D" id="2.70.130.10">
    <property type="entry name" value="Mannose-6-phosphate receptor binding domain"/>
    <property type="match status" value="1"/>
</dbReference>
<feature type="domain" description="MRH" evidence="10">
    <location>
        <begin position="106"/>
        <end position="221"/>
    </location>
</feature>
<dbReference type="PROSITE" id="PS51914">
    <property type="entry name" value="MRH"/>
    <property type="match status" value="1"/>
</dbReference>
<dbReference type="GO" id="GO:0005789">
    <property type="term" value="C:endoplasmic reticulum membrane"/>
    <property type="evidence" value="ECO:0007669"/>
    <property type="project" value="UniProtKB-SubCell"/>
</dbReference>
<evidence type="ECO:0000313" key="11">
    <source>
        <dbReference type="EMBL" id="SCU94557.1"/>
    </source>
</evidence>
<dbReference type="Gene3D" id="3.10.310.60">
    <property type="match status" value="1"/>
</dbReference>
<dbReference type="PANTHER" id="PTHR15414:SF0">
    <property type="entry name" value="ENDOPLASMIC RETICULUM LECTIN 1"/>
    <property type="match status" value="1"/>
</dbReference>
<dbReference type="InterPro" id="IPR044865">
    <property type="entry name" value="MRH_dom"/>
</dbReference>
<dbReference type="InterPro" id="IPR009011">
    <property type="entry name" value="Man6P_isomerase_rcpt-bd_dom_sf"/>
</dbReference>
<comment type="similarity">
    <text evidence="2 7">Belongs to the OS-9 family.</text>
</comment>
<keyword evidence="5 7" id="KW-0256">Endoplasmic reticulum</keyword>
<evidence type="ECO:0000256" key="3">
    <source>
        <dbReference type="ARBA" id="ARBA00022729"/>
    </source>
</evidence>
<feature type="compositionally biased region" description="Acidic residues" evidence="8">
    <location>
        <begin position="457"/>
        <end position="472"/>
    </location>
</feature>
<accession>A0A1G4JUC1</accession>
<dbReference type="EMBL" id="LT598451">
    <property type="protein sequence ID" value="SCU94557.1"/>
    <property type="molecule type" value="Genomic_DNA"/>
</dbReference>
<comment type="subcellular location">
    <subcellularLocation>
        <location evidence="1 7">Endoplasmic reticulum membrane</location>
        <topology evidence="1 7">Peripheral membrane protein</topology>
        <orientation evidence="1 7">Lumenal side</orientation>
    </subcellularLocation>
</comment>
<keyword evidence="3 9" id="KW-0732">Signal</keyword>
<evidence type="ECO:0000256" key="6">
    <source>
        <dbReference type="ARBA" id="ARBA00023157"/>
    </source>
</evidence>
<dbReference type="GO" id="GO:0030246">
    <property type="term" value="F:carbohydrate binding"/>
    <property type="evidence" value="ECO:0007669"/>
    <property type="project" value="UniProtKB-UniRule"/>
</dbReference>
<sequence>MGRLAKFLAIAIVLNELTSGYKLMHDSNMSSEYSINYVSQNVFQNTILNNASLMADGEILNFGDETSCFKPNVRSETVDSDFWELKLQEKRVLNKSSEVITKKLSGKCLIYPNGFWNYSFCYGKSVAQFTMPSDMQGLHYLLGKFDIPDHDDLRLVHDLGGYYVADTGSYGDVCVETDAMREVEIQYVCKPGVNEARILAVREVKLCRYAITVAIPELCYLDLFSTEGKNKSVHSIVCTRDVRSTDFDSVYMINYQPFFLGHGFYYLQNHSDRNDSDSDISSASMLLYTSDLVFSEENADLHKSEQLFLERAVAAFQELTSQRLLFAPDGQIFSTGDTVSWVTEVVNSGGEKLCVLRVTIDEASTANLSFDQILPGSIPIRENIVHYTRAIPQEVELFSELSTEPDLVDESPKRDRTFEVSSGIIVSERRTEHTYDKLKQESTEQENKNNLSPGFDAQEEVEEGTEVEHDEL</sequence>
<keyword evidence="6" id="KW-1015">Disulfide bond</keyword>
<evidence type="ECO:0000256" key="1">
    <source>
        <dbReference type="ARBA" id="ARBA00004367"/>
    </source>
</evidence>
<dbReference type="GO" id="GO:0030970">
    <property type="term" value="P:retrograde protein transport, ER to cytosol"/>
    <property type="evidence" value="ECO:0007669"/>
    <property type="project" value="TreeGrafter"/>
</dbReference>
<dbReference type="InterPro" id="IPR041039">
    <property type="entry name" value="Yos9_DD"/>
</dbReference>
<keyword evidence="12" id="KW-1185">Reference proteome</keyword>
<comment type="function">
    <text evidence="7">Lectin involved in the quality control of the secretory pathway. As a member of the endoplasmic reticulum-associated degradation lumenal (ERAD-L) surveillance system, targets misfolded endoplasmic reticulum lumenal glycoproteins for degradation.</text>
</comment>
<evidence type="ECO:0000256" key="4">
    <source>
        <dbReference type="ARBA" id="ARBA00022734"/>
    </source>
</evidence>
<evidence type="ECO:0000256" key="2">
    <source>
        <dbReference type="ARBA" id="ARBA00009918"/>
    </source>
</evidence>